<dbReference type="SUPFAM" id="SSF53383">
    <property type="entry name" value="PLP-dependent transferases"/>
    <property type="match status" value="1"/>
</dbReference>
<dbReference type="InterPro" id="IPR015421">
    <property type="entry name" value="PyrdxlP-dep_Trfase_major"/>
</dbReference>
<comment type="caution">
    <text evidence="2">The sequence shown here is derived from an EMBL/GenBank/DDBJ whole genome shotgun (WGS) entry which is preliminary data.</text>
</comment>
<dbReference type="CDD" id="cd00609">
    <property type="entry name" value="AAT_like"/>
    <property type="match status" value="1"/>
</dbReference>
<dbReference type="EMBL" id="JBFTWV010000025">
    <property type="protein sequence ID" value="KAL2796587.1"/>
    <property type="molecule type" value="Genomic_DNA"/>
</dbReference>
<dbReference type="InterPro" id="IPR015422">
    <property type="entry name" value="PyrdxlP-dep_Trfase_small"/>
</dbReference>
<organism evidence="2 3">
    <name type="scientific">Aspergillus keveii</name>
    <dbReference type="NCBI Taxonomy" id="714993"/>
    <lineage>
        <taxon>Eukaryota</taxon>
        <taxon>Fungi</taxon>
        <taxon>Dikarya</taxon>
        <taxon>Ascomycota</taxon>
        <taxon>Pezizomycotina</taxon>
        <taxon>Eurotiomycetes</taxon>
        <taxon>Eurotiomycetidae</taxon>
        <taxon>Eurotiales</taxon>
        <taxon>Aspergillaceae</taxon>
        <taxon>Aspergillus</taxon>
        <taxon>Aspergillus subgen. Nidulantes</taxon>
    </lineage>
</organism>
<dbReference type="GO" id="GO:0016740">
    <property type="term" value="F:transferase activity"/>
    <property type="evidence" value="ECO:0007669"/>
    <property type="project" value="UniProtKB-KW"/>
</dbReference>
<dbReference type="Gene3D" id="3.40.640.10">
    <property type="entry name" value="Type I PLP-dependent aspartate aminotransferase-like (Major domain)"/>
    <property type="match status" value="1"/>
</dbReference>
<evidence type="ECO:0000313" key="2">
    <source>
        <dbReference type="EMBL" id="KAL2796587.1"/>
    </source>
</evidence>
<proteinExistence type="predicted"/>
<sequence>MSATTTTPIDLSSGFPSPSLFPLQQLNHATNTVLSTPSIWHEGMIYGPDEGHSPLRRNIARWLSRFYHLDETTSTPGASKIEAERICITGGASQNLACILQVFTDPVYTRNVFIIEPAYFLAFRAFEDAGFVGRLTGVPEDEEGVDVEFLEESLKKDELSSSPDIKPFKPERPYRKLYRHIIYCVPTFSNPSGRIMSLSRREALVHLARKYDALIIADDVYDFVHFPTDASSMDSPSPQFKHILPRLVDIDKTLDGGPIDSFGNCMSNGSFSKIVGPGCRVGWAEGTPAFAYGLSQAGSTHSGGAPSHMMSTFINEMLEPSGDDTCAVTRHIVTKLIPTYARRYSLLATAVQEYLTPLGVISPIENKYHVVGGFFLWLRLPPSLTSTEVVAAAREDGVVIGNGAVSALPEGNLRCGTYGDMIRLCFAWVDEEQLVEGVKVLAGTIRRLGKEA</sequence>
<evidence type="ECO:0000259" key="1">
    <source>
        <dbReference type="Pfam" id="PF00155"/>
    </source>
</evidence>
<dbReference type="Gene3D" id="3.90.1150.10">
    <property type="entry name" value="Aspartate Aminotransferase, domain 1"/>
    <property type="match status" value="1"/>
</dbReference>
<accession>A0ABR4GC24</accession>
<dbReference type="Pfam" id="PF00155">
    <property type="entry name" value="Aminotran_1_2"/>
    <property type="match status" value="1"/>
</dbReference>
<keyword evidence="3" id="KW-1185">Reference proteome</keyword>
<dbReference type="Proteomes" id="UP001610563">
    <property type="component" value="Unassembled WGS sequence"/>
</dbReference>
<dbReference type="InterPro" id="IPR004839">
    <property type="entry name" value="Aminotransferase_I/II_large"/>
</dbReference>
<dbReference type="PANTHER" id="PTHR42858">
    <property type="entry name" value="AMINOTRANSFERASE"/>
    <property type="match status" value="1"/>
</dbReference>
<gene>
    <name evidence="2" type="ORF">BJX66DRAFT_299443</name>
</gene>
<protein>
    <submittedName>
        <fullName evidence="2">Pyridoxal phosphate-dependent transferase</fullName>
    </submittedName>
</protein>
<keyword evidence="2" id="KW-0808">Transferase</keyword>
<reference evidence="2 3" key="1">
    <citation type="submission" date="2024-07" db="EMBL/GenBank/DDBJ databases">
        <title>Section-level genome sequencing and comparative genomics of Aspergillus sections Usti and Cavernicolus.</title>
        <authorList>
            <consortium name="Lawrence Berkeley National Laboratory"/>
            <person name="Nybo J.L."/>
            <person name="Vesth T.C."/>
            <person name="Theobald S."/>
            <person name="Frisvad J.C."/>
            <person name="Larsen T.O."/>
            <person name="Kjaerboelling I."/>
            <person name="Rothschild-Mancinelli K."/>
            <person name="Lyhne E.K."/>
            <person name="Kogle M.E."/>
            <person name="Barry K."/>
            <person name="Clum A."/>
            <person name="Na H."/>
            <person name="Ledsgaard L."/>
            <person name="Lin J."/>
            <person name="Lipzen A."/>
            <person name="Kuo A."/>
            <person name="Riley R."/>
            <person name="Mondo S."/>
            <person name="Labutti K."/>
            <person name="Haridas S."/>
            <person name="Pangalinan J."/>
            <person name="Salamov A.A."/>
            <person name="Simmons B.A."/>
            <person name="Magnuson J.K."/>
            <person name="Chen J."/>
            <person name="Drula E."/>
            <person name="Henrissat B."/>
            <person name="Wiebenga A."/>
            <person name="Lubbers R.J."/>
            <person name="Gomes A.C."/>
            <person name="Makela M.R."/>
            <person name="Stajich J."/>
            <person name="Grigoriev I.V."/>
            <person name="Mortensen U.H."/>
            <person name="De Vries R.P."/>
            <person name="Baker S.E."/>
            <person name="Andersen M.R."/>
        </authorList>
    </citation>
    <scope>NUCLEOTIDE SEQUENCE [LARGE SCALE GENOMIC DNA]</scope>
    <source>
        <strain evidence="2 3">CBS 209.92</strain>
    </source>
</reference>
<dbReference type="PANTHER" id="PTHR42858:SF1">
    <property type="entry name" value="LD15494P"/>
    <property type="match status" value="1"/>
</dbReference>
<name>A0ABR4GC24_9EURO</name>
<dbReference type="InterPro" id="IPR015424">
    <property type="entry name" value="PyrdxlP-dep_Trfase"/>
</dbReference>
<feature type="domain" description="Aminotransferase class I/classII large" evidence="1">
    <location>
        <begin position="41"/>
        <end position="440"/>
    </location>
</feature>
<evidence type="ECO:0000313" key="3">
    <source>
        <dbReference type="Proteomes" id="UP001610563"/>
    </source>
</evidence>